<sequence>MGLVCLASASSLKKYSKDFVVYLAWKSCQCGTFMLKQYSCLSVTGQIYTKTNSEGEREREGGEERGKERLMLMPKHKGINHLFCSWRTTVECGNWEY</sequence>
<dbReference type="InParanoid" id="A0A2K2B608"/>
<reference evidence="1 2" key="1">
    <citation type="journal article" date="2006" name="Science">
        <title>The genome of black cottonwood, Populus trichocarpa (Torr. &amp; Gray).</title>
        <authorList>
            <person name="Tuskan G.A."/>
            <person name="Difazio S."/>
            <person name="Jansson S."/>
            <person name="Bohlmann J."/>
            <person name="Grigoriev I."/>
            <person name="Hellsten U."/>
            <person name="Putnam N."/>
            <person name="Ralph S."/>
            <person name="Rombauts S."/>
            <person name="Salamov A."/>
            <person name="Schein J."/>
            <person name="Sterck L."/>
            <person name="Aerts A."/>
            <person name="Bhalerao R.R."/>
            <person name="Bhalerao R.P."/>
            <person name="Blaudez D."/>
            <person name="Boerjan W."/>
            <person name="Brun A."/>
            <person name="Brunner A."/>
            <person name="Busov V."/>
            <person name="Campbell M."/>
            <person name="Carlson J."/>
            <person name="Chalot M."/>
            <person name="Chapman J."/>
            <person name="Chen G.L."/>
            <person name="Cooper D."/>
            <person name="Coutinho P.M."/>
            <person name="Couturier J."/>
            <person name="Covert S."/>
            <person name="Cronk Q."/>
            <person name="Cunningham R."/>
            <person name="Davis J."/>
            <person name="Degroeve S."/>
            <person name="Dejardin A."/>
            <person name="Depamphilis C."/>
            <person name="Detter J."/>
            <person name="Dirks B."/>
            <person name="Dubchak I."/>
            <person name="Duplessis S."/>
            <person name="Ehlting J."/>
            <person name="Ellis B."/>
            <person name="Gendler K."/>
            <person name="Goodstein D."/>
            <person name="Gribskov M."/>
            <person name="Grimwood J."/>
            <person name="Groover A."/>
            <person name="Gunter L."/>
            <person name="Hamberger B."/>
            <person name="Heinze B."/>
            <person name="Helariutta Y."/>
            <person name="Henrissat B."/>
            <person name="Holligan D."/>
            <person name="Holt R."/>
            <person name="Huang W."/>
            <person name="Islam-Faridi N."/>
            <person name="Jones S."/>
            <person name="Jones-Rhoades M."/>
            <person name="Jorgensen R."/>
            <person name="Joshi C."/>
            <person name="Kangasjarvi J."/>
            <person name="Karlsson J."/>
            <person name="Kelleher C."/>
            <person name="Kirkpatrick R."/>
            <person name="Kirst M."/>
            <person name="Kohler A."/>
            <person name="Kalluri U."/>
            <person name="Larimer F."/>
            <person name="Leebens-Mack J."/>
            <person name="Leple J.C."/>
            <person name="Locascio P."/>
            <person name="Lou Y."/>
            <person name="Lucas S."/>
            <person name="Martin F."/>
            <person name="Montanini B."/>
            <person name="Napoli C."/>
            <person name="Nelson D.R."/>
            <person name="Nelson C."/>
            <person name="Nieminen K."/>
            <person name="Nilsson O."/>
            <person name="Pereda V."/>
            <person name="Peter G."/>
            <person name="Philippe R."/>
            <person name="Pilate G."/>
            <person name="Poliakov A."/>
            <person name="Razumovskaya J."/>
            <person name="Richardson P."/>
            <person name="Rinaldi C."/>
            <person name="Ritland K."/>
            <person name="Rouze P."/>
            <person name="Ryaboy D."/>
            <person name="Schmutz J."/>
            <person name="Schrader J."/>
            <person name="Segerman B."/>
            <person name="Shin H."/>
            <person name="Siddiqui A."/>
            <person name="Sterky F."/>
            <person name="Terry A."/>
            <person name="Tsai C.J."/>
            <person name="Uberbacher E."/>
            <person name="Unneberg P."/>
            <person name="Vahala J."/>
            <person name="Wall K."/>
            <person name="Wessler S."/>
            <person name="Yang G."/>
            <person name="Yin T."/>
            <person name="Douglas C."/>
            <person name="Marra M."/>
            <person name="Sandberg G."/>
            <person name="Van de Peer Y."/>
            <person name="Rokhsar D."/>
        </authorList>
    </citation>
    <scope>NUCLEOTIDE SEQUENCE [LARGE SCALE GENOMIC DNA]</scope>
    <source>
        <strain evidence="2">cv. Nisqually</strain>
    </source>
</reference>
<dbReference type="AlphaFoldDB" id="A0A2K2B608"/>
<evidence type="ECO:0000313" key="1">
    <source>
        <dbReference type="EMBL" id="PNT45220.1"/>
    </source>
</evidence>
<dbReference type="EMBL" id="CM009292">
    <property type="protein sequence ID" value="PNT45220.1"/>
    <property type="molecule type" value="Genomic_DNA"/>
</dbReference>
<protein>
    <submittedName>
        <fullName evidence="1">Uncharacterized protein</fullName>
    </submittedName>
</protein>
<evidence type="ECO:0000313" key="2">
    <source>
        <dbReference type="Proteomes" id="UP000006729"/>
    </source>
</evidence>
<keyword evidence="2" id="KW-1185">Reference proteome</keyword>
<organism evidence="1 2">
    <name type="scientific">Populus trichocarpa</name>
    <name type="common">Western balsam poplar</name>
    <name type="synonym">Populus balsamifera subsp. trichocarpa</name>
    <dbReference type="NCBI Taxonomy" id="3694"/>
    <lineage>
        <taxon>Eukaryota</taxon>
        <taxon>Viridiplantae</taxon>
        <taxon>Streptophyta</taxon>
        <taxon>Embryophyta</taxon>
        <taxon>Tracheophyta</taxon>
        <taxon>Spermatophyta</taxon>
        <taxon>Magnoliopsida</taxon>
        <taxon>eudicotyledons</taxon>
        <taxon>Gunneridae</taxon>
        <taxon>Pentapetalae</taxon>
        <taxon>rosids</taxon>
        <taxon>fabids</taxon>
        <taxon>Malpighiales</taxon>
        <taxon>Salicaceae</taxon>
        <taxon>Saliceae</taxon>
        <taxon>Populus</taxon>
    </lineage>
</organism>
<dbReference type="Proteomes" id="UP000006729">
    <property type="component" value="Chromosome 3"/>
</dbReference>
<accession>A0A2K2B608</accession>
<gene>
    <name evidence="1" type="ORF">POPTR_003G124900</name>
</gene>
<name>A0A2K2B608_POPTR</name>
<proteinExistence type="predicted"/>